<accession>A0A382MXK7</accession>
<dbReference type="AlphaFoldDB" id="A0A382MXK7"/>
<reference evidence="1" key="1">
    <citation type="submission" date="2018-05" db="EMBL/GenBank/DDBJ databases">
        <authorList>
            <person name="Lanie J.A."/>
            <person name="Ng W.-L."/>
            <person name="Kazmierczak K.M."/>
            <person name="Andrzejewski T.M."/>
            <person name="Davidsen T.M."/>
            <person name="Wayne K.J."/>
            <person name="Tettelin H."/>
            <person name="Glass J.I."/>
            <person name="Rusch D."/>
            <person name="Podicherti R."/>
            <person name="Tsui H.-C.T."/>
            <person name="Winkler M.E."/>
        </authorList>
    </citation>
    <scope>NUCLEOTIDE SEQUENCE</scope>
</reference>
<dbReference type="Gene3D" id="3.20.20.140">
    <property type="entry name" value="Metal-dependent hydrolases"/>
    <property type="match status" value="1"/>
</dbReference>
<feature type="non-terminal residue" evidence="1">
    <location>
        <position position="41"/>
    </location>
</feature>
<proteinExistence type="predicted"/>
<protein>
    <submittedName>
        <fullName evidence="1">Uncharacterized protein</fullName>
    </submittedName>
</protein>
<organism evidence="1">
    <name type="scientific">marine metagenome</name>
    <dbReference type="NCBI Taxonomy" id="408172"/>
    <lineage>
        <taxon>unclassified sequences</taxon>
        <taxon>metagenomes</taxon>
        <taxon>ecological metagenomes</taxon>
    </lineage>
</organism>
<dbReference type="EMBL" id="UINC01096189">
    <property type="protein sequence ID" value="SVC52865.1"/>
    <property type="molecule type" value="Genomic_DNA"/>
</dbReference>
<name>A0A382MXK7_9ZZZZ</name>
<evidence type="ECO:0000313" key="1">
    <source>
        <dbReference type="EMBL" id="SVC52865.1"/>
    </source>
</evidence>
<sequence>MARLSWYVVFVHLHTRSWFSFGAGGSSPEALVTRAAELGQP</sequence>
<gene>
    <name evidence="1" type="ORF">METZ01_LOCUS305719</name>
</gene>